<evidence type="ECO:0000259" key="2">
    <source>
        <dbReference type="Pfam" id="PF00266"/>
    </source>
</evidence>
<dbReference type="Proteomes" id="UP000228535">
    <property type="component" value="Unassembled WGS sequence"/>
</dbReference>
<dbReference type="InterPro" id="IPR015421">
    <property type="entry name" value="PyrdxlP-dep_Trfase_major"/>
</dbReference>
<proteinExistence type="predicted"/>
<sequence length="413" mass="46344">MINQPNSTYSSTLIQDWNAVRAQFNLTSDYLHLGASQFIASHPQPVREAIAHYRRLLDENPVLCTQELENAEMQKVRQAAARYLRLEEPDNIAMTDSTTMGLGTIYSGLNLQPGQEVLTTVHDHYSQHEAIRLATRRSGGSYRKIALYKRVNHVTTDEMVDNLLREVRPNTRVVGITWVHSSTGLKTPVTQIAQALAELNRHRDEADRVLLLVDGVHGFGIEQETFPDLGCDFFIAGCHKWLYGPRGTGLVAATRAAWQTVSPVIPTFTDAMDIITEEAERPDHVDGKQMTPGGFHSLEYRWALRAAFEFMESLGREQVCQRVHALNRQCKEGLAAMPHVTLHTPLADELSAGITSFEVRGYNTDEVVEQLKTRKIIATKAPYQDFQYARFTPGIINTEQEIDRALAAVHALA</sequence>
<evidence type="ECO:0000313" key="4">
    <source>
        <dbReference type="Proteomes" id="UP000228535"/>
    </source>
</evidence>
<dbReference type="InterPro" id="IPR000192">
    <property type="entry name" value="Aminotrans_V_dom"/>
</dbReference>
<dbReference type="Gene3D" id="3.40.640.10">
    <property type="entry name" value="Type I PLP-dependent aspartate aminotransferase-like (Major domain)"/>
    <property type="match status" value="1"/>
</dbReference>
<dbReference type="Pfam" id="PF00266">
    <property type="entry name" value="Aminotran_5"/>
    <property type="match status" value="1"/>
</dbReference>
<dbReference type="EMBL" id="PGFA01000001">
    <property type="protein sequence ID" value="PJJ58740.1"/>
    <property type="molecule type" value="Genomic_DNA"/>
</dbReference>
<comment type="caution">
    <text evidence="3">The sequence shown here is derived from an EMBL/GenBank/DDBJ whole genome shotgun (WGS) entry which is preliminary data.</text>
</comment>
<dbReference type="InterPro" id="IPR015422">
    <property type="entry name" value="PyrdxlP-dep_Trfase_small"/>
</dbReference>
<dbReference type="Gene3D" id="3.90.1150.10">
    <property type="entry name" value="Aspartate Aminotransferase, domain 1"/>
    <property type="match status" value="1"/>
</dbReference>
<dbReference type="AlphaFoldDB" id="A0A2M9BLE4"/>
<evidence type="ECO:0000256" key="1">
    <source>
        <dbReference type="ARBA" id="ARBA00022898"/>
    </source>
</evidence>
<feature type="domain" description="Aminotransferase class V" evidence="2">
    <location>
        <begin position="41"/>
        <end position="377"/>
    </location>
</feature>
<keyword evidence="4" id="KW-1185">Reference proteome</keyword>
<name>A0A2M9BLE4_9BACT</name>
<keyword evidence="1" id="KW-0663">Pyridoxal phosphate</keyword>
<keyword evidence="3" id="KW-0456">Lyase</keyword>
<organism evidence="3 4">
    <name type="scientific">Hymenobacter chitinivorans DSM 11115</name>
    <dbReference type="NCBI Taxonomy" id="1121954"/>
    <lineage>
        <taxon>Bacteria</taxon>
        <taxon>Pseudomonadati</taxon>
        <taxon>Bacteroidota</taxon>
        <taxon>Cytophagia</taxon>
        <taxon>Cytophagales</taxon>
        <taxon>Hymenobacteraceae</taxon>
        <taxon>Hymenobacter</taxon>
    </lineage>
</organism>
<dbReference type="InterPro" id="IPR015424">
    <property type="entry name" value="PyrdxlP-dep_Trfase"/>
</dbReference>
<dbReference type="SUPFAM" id="SSF53383">
    <property type="entry name" value="PLP-dependent transferases"/>
    <property type="match status" value="1"/>
</dbReference>
<dbReference type="PANTHER" id="PTHR43586:SF8">
    <property type="entry name" value="CYSTEINE DESULFURASE 1, CHLOROPLASTIC"/>
    <property type="match status" value="1"/>
</dbReference>
<protein>
    <submittedName>
        <fullName evidence="3">Selenocysteine lyase/cysteine desulfurase</fullName>
    </submittedName>
</protein>
<dbReference type="GO" id="GO:0016829">
    <property type="term" value="F:lyase activity"/>
    <property type="evidence" value="ECO:0007669"/>
    <property type="project" value="UniProtKB-KW"/>
</dbReference>
<accession>A0A2M9BLE4</accession>
<dbReference type="RefSeq" id="WP_100334493.1">
    <property type="nucleotide sequence ID" value="NZ_PGFA01000001.1"/>
</dbReference>
<evidence type="ECO:0000313" key="3">
    <source>
        <dbReference type="EMBL" id="PJJ58740.1"/>
    </source>
</evidence>
<reference evidence="3 4" key="1">
    <citation type="submission" date="2017-11" db="EMBL/GenBank/DDBJ databases">
        <title>Genomic Encyclopedia of Archaeal and Bacterial Type Strains, Phase II (KMG-II): From Individual Species to Whole Genera.</title>
        <authorList>
            <person name="Goeker M."/>
        </authorList>
    </citation>
    <scope>NUCLEOTIDE SEQUENCE [LARGE SCALE GENOMIC DNA]</scope>
    <source>
        <strain evidence="3 4">DSM 11115</strain>
    </source>
</reference>
<dbReference type="PANTHER" id="PTHR43586">
    <property type="entry name" value="CYSTEINE DESULFURASE"/>
    <property type="match status" value="1"/>
</dbReference>
<dbReference type="OrthoDB" id="9804366at2"/>
<gene>
    <name evidence="3" type="ORF">CLV45_0150</name>
</gene>